<evidence type="ECO:0000313" key="4">
    <source>
        <dbReference type="Proteomes" id="UP000054097"/>
    </source>
</evidence>
<keyword evidence="4" id="KW-1185">Reference proteome</keyword>
<reference evidence="4" key="2">
    <citation type="submission" date="2015-01" db="EMBL/GenBank/DDBJ databases">
        <title>Evolutionary Origins and Diversification of the Mycorrhizal Mutualists.</title>
        <authorList>
            <consortium name="DOE Joint Genome Institute"/>
            <consortium name="Mycorrhizal Genomics Consortium"/>
            <person name="Kohler A."/>
            <person name="Kuo A."/>
            <person name="Nagy L.G."/>
            <person name="Floudas D."/>
            <person name="Copeland A."/>
            <person name="Barry K.W."/>
            <person name="Cichocki N."/>
            <person name="Veneault-Fourrey C."/>
            <person name="LaButti K."/>
            <person name="Lindquist E.A."/>
            <person name="Lipzen A."/>
            <person name="Lundell T."/>
            <person name="Morin E."/>
            <person name="Murat C."/>
            <person name="Riley R."/>
            <person name="Ohm R."/>
            <person name="Sun H."/>
            <person name="Tunlid A."/>
            <person name="Henrissat B."/>
            <person name="Grigoriev I.V."/>
            <person name="Hibbett D.S."/>
            <person name="Martin F."/>
        </authorList>
    </citation>
    <scope>NUCLEOTIDE SEQUENCE [LARGE SCALE GENOMIC DNA]</scope>
    <source>
        <strain evidence="4">MAFF 305830</strain>
    </source>
</reference>
<keyword evidence="2" id="KW-1133">Transmembrane helix</keyword>
<feature type="compositionally biased region" description="Low complexity" evidence="1">
    <location>
        <begin position="36"/>
        <end position="49"/>
    </location>
</feature>
<feature type="region of interest" description="Disordered" evidence="1">
    <location>
        <begin position="1"/>
        <end position="50"/>
    </location>
</feature>
<organism evidence="3 4">
    <name type="scientific">Serendipita vermifera MAFF 305830</name>
    <dbReference type="NCBI Taxonomy" id="933852"/>
    <lineage>
        <taxon>Eukaryota</taxon>
        <taxon>Fungi</taxon>
        <taxon>Dikarya</taxon>
        <taxon>Basidiomycota</taxon>
        <taxon>Agaricomycotina</taxon>
        <taxon>Agaricomycetes</taxon>
        <taxon>Sebacinales</taxon>
        <taxon>Serendipitaceae</taxon>
        <taxon>Serendipita</taxon>
    </lineage>
</organism>
<dbReference type="AlphaFoldDB" id="A0A0C2WJ90"/>
<feature type="compositionally biased region" description="Polar residues" evidence="1">
    <location>
        <begin position="1"/>
        <end position="22"/>
    </location>
</feature>
<evidence type="ECO:0000256" key="2">
    <source>
        <dbReference type="SAM" id="Phobius"/>
    </source>
</evidence>
<reference evidence="3 4" key="1">
    <citation type="submission" date="2014-04" db="EMBL/GenBank/DDBJ databases">
        <authorList>
            <consortium name="DOE Joint Genome Institute"/>
            <person name="Kuo A."/>
            <person name="Zuccaro A."/>
            <person name="Kohler A."/>
            <person name="Nagy L.G."/>
            <person name="Floudas D."/>
            <person name="Copeland A."/>
            <person name="Barry K.W."/>
            <person name="Cichocki N."/>
            <person name="Veneault-Fourrey C."/>
            <person name="LaButti K."/>
            <person name="Lindquist E.A."/>
            <person name="Lipzen A."/>
            <person name="Lundell T."/>
            <person name="Morin E."/>
            <person name="Murat C."/>
            <person name="Sun H."/>
            <person name="Tunlid A."/>
            <person name="Henrissat B."/>
            <person name="Grigoriev I.V."/>
            <person name="Hibbett D.S."/>
            <person name="Martin F."/>
            <person name="Nordberg H.P."/>
            <person name="Cantor M.N."/>
            <person name="Hua S.X."/>
        </authorList>
    </citation>
    <scope>NUCLEOTIDE SEQUENCE [LARGE SCALE GENOMIC DNA]</scope>
    <source>
        <strain evidence="3 4">MAFF 305830</strain>
    </source>
</reference>
<feature type="transmembrane region" description="Helical" evidence="2">
    <location>
        <begin position="354"/>
        <end position="378"/>
    </location>
</feature>
<protein>
    <submittedName>
        <fullName evidence="3">Uncharacterized protein</fullName>
    </submittedName>
</protein>
<name>A0A0C2WJ90_SERVB</name>
<gene>
    <name evidence="3" type="ORF">M408DRAFT_72788</name>
</gene>
<proteinExistence type="predicted"/>
<dbReference type="EMBL" id="KN824306">
    <property type="protein sequence ID" value="KIM26418.1"/>
    <property type="molecule type" value="Genomic_DNA"/>
</dbReference>
<dbReference type="HOGENOM" id="CLU_381350_0_0_1"/>
<evidence type="ECO:0000313" key="3">
    <source>
        <dbReference type="EMBL" id="KIM26418.1"/>
    </source>
</evidence>
<feature type="compositionally biased region" description="Polar residues" evidence="1">
    <location>
        <begin position="523"/>
        <end position="534"/>
    </location>
</feature>
<evidence type="ECO:0000256" key="1">
    <source>
        <dbReference type="SAM" id="MobiDB-lite"/>
    </source>
</evidence>
<dbReference type="OrthoDB" id="3941538at2759"/>
<feature type="transmembrane region" description="Helical" evidence="2">
    <location>
        <begin position="398"/>
        <end position="417"/>
    </location>
</feature>
<feature type="region of interest" description="Disordered" evidence="1">
    <location>
        <begin position="661"/>
        <end position="695"/>
    </location>
</feature>
<feature type="transmembrane region" description="Helical" evidence="2">
    <location>
        <begin position="475"/>
        <end position="497"/>
    </location>
</feature>
<dbReference type="Proteomes" id="UP000054097">
    <property type="component" value="Unassembled WGS sequence"/>
</dbReference>
<keyword evidence="2" id="KW-0472">Membrane</keyword>
<feature type="region of interest" description="Disordered" evidence="1">
    <location>
        <begin position="517"/>
        <end position="563"/>
    </location>
</feature>
<keyword evidence="2" id="KW-0812">Transmembrane</keyword>
<feature type="transmembrane region" description="Helical" evidence="2">
    <location>
        <begin position="325"/>
        <end position="342"/>
    </location>
</feature>
<accession>A0A0C2WJ90</accession>
<sequence>MPTTSSNDGASGSRSQGVNETSPLLRARYSTGYNDPVPSGMSPTTGSPSWSRYIAEESTAGSASTDGGIKEMPSLMSFISLLPPPREMTYESMERVLPAGLSPSANVFVANLGNIAHARKTSFLLSSLLWLYLHPVAISLPRDAHGGHSSTGTWDLWRRMEDELKGRRVLLSLIKRVWGAFAESGTGRGKGTVEEVLWTEIPIEEGGWETIRVVDLATLDDAPTWFLSHPLVMISLRMTWSHGIPLPATRANTAIAFDRFSSPRITHAIFLVHHLVYLSVLSHLVLSPPSSIYLTPFQSPSYRELYLFLYSISAFPYNQAPTLSILPYTFVALALALAYPNIPTPNTGTHSLLLLSLSLFLLQLHLPNPAFIPTPLYLFEPKRILPLSTLVKGLLKQAVGPGMFFFGPVVILVGIVLTQALGDSLPLVEIPDALLGQLFMNWAIKLDASSEAGMHILAGQSAATIPTHPQTRITLIFLFLSSVGAMWTLINCLVMLFPGSVSSKGVLESRDEYEDFPIEPKSEGQTTPVPSTVAGSSTSGNGKNGGEGWKFQPSGTSARIDERANRSITSATGFSGGGPWERYGPATAMSAKRSFARVVKRYQHLRLVSTPFPTNEGEVTSGRVAVRKPCGRVVLPPVFNLLSWIVGTVPATLMHILMPQKRPDSVTSEEEGGRTGGIPEDVEHDAQGNTDSGLTGSLMRRWKRGRLNQTAEKWEGAVTRVIWRVVVGTPGLVLGGVRILQ</sequence>